<dbReference type="Pfam" id="PF13797">
    <property type="entry name" value="Post_transc_reg"/>
    <property type="match status" value="1"/>
</dbReference>
<proteinExistence type="predicted"/>
<dbReference type="Proteomes" id="UP000238205">
    <property type="component" value="Unassembled WGS sequence"/>
</dbReference>
<dbReference type="InterPro" id="IPR025716">
    <property type="entry name" value="Post-transcriptional_regulator"/>
</dbReference>
<comment type="caution">
    <text evidence="1">The sequence shown here is derived from an EMBL/GenBank/DDBJ whole genome shotgun (WGS) entry which is preliminary data.</text>
</comment>
<gene>
    <name evidence="1" type="ORF">CLV38_12419</name>
</gene>
<accession>A0A2T0W291</accession>
<dbReference type="AlphaFoldDB" id="A0A2T0W291"/>
<protein>
    <submittedName>
        <fullName evidence="1">ComN-like post-transcriptional regulator</fullName>
    </submittedName>
</protein>
<sequence length="92" mass="11110">MNFEIDDENFEVWLKKKQAEFIRDGYKEVSTEDLWEYCTAFKWKHEVPSRYYQKVNDILDISLNDYFNFASLKAQVYNVSSLEDMEFDDLLG</sequence>
<evidence type="ECO:0000313" key="2">
    <source>
        <dbReference type="Proteomes" id="UP000238205"/>
    </source>
</evidence>
<evidence type="ECO:0000313" key="1">
    <source>
        <dbReference type="EMBL" id="PRY79090.1"/>
    </source>
</evidence>
<dbReference type="RefSeq" id="WP_245920584.1">
    <property type="nucleotide sequence ID" value="NZ_PVTO01000024.1"/>
</dbReference>
<keyword evidence="2" id="KW-1185">Reference proteome</keyword>
<name>A0A2T0W291_9LACT</name>
<reference evidence="1 2" key="1">
    <citation type="submission" date="2018-03" db="EMBL/GenBank/DDBJ databases">
        <title>Genomic Encyclopedia of Archaeal and Bacterial Type Strains, Phase II (KMG-II): from individual species to whole genera.</title>
        <authorList>
            <person name="Goeker M."/>
        </authorList>
    </citation>
    <scope>NUCLEOTIDE SEQUENCE [LARGE SCALE GENOMIC DNA]</scope>
    <source>
        <strain evidence="1 2">DSM 13175</strain>
    </source>
</reference>
<organism evidence="1 2">
    <name type="scientific">Alkalibacterium olivapovliticus</name>
    <dbReference type="NCBI Taxonomy" id="99907"/>
    <lineage>
        <taxon>Bacteria</taxon>
        <taxon>Bacillati</taxon>
        <taxon>Bacillota</taxon>
        <taxon>Bacilli</taxon>
        <taxon>Lactobacillales</taxon>
        <taxon>Carnobacteriaceae</taxon>
        <taxon>Alkalibacterium</taxon>
    </lineage>
</organism>
<dbReference type="EMBL" id="PVTO01000024">
    <property type="protein sequence ID" value="PRY79090.1"/>
    <property type="molecule type" value="Genomic_DNA"/>
</dbReference>